<evidence type="ECO:0000259" key="3">
    <source>
        <dbReference type="PROSITE" id="PS51485"/>
    </source>
</evidence>
<evidence type="ECO:0000256" key="2">
    <source>
        <dbReference type="SAM" id="SignalP"/>
    </source>
</evidence>
<keyword evidence="5" id="KW-1185">Reference proteome</keyword>
<evidence type="ECO:0000313" key="4">
    <source>
        <dbReference type="EMBL" id="KAJ8447658.1"/>
    </source>
</evidence>
<dbReference type="SUPFAM" id="SSF49503">
    <property type="entry name" value="Cupredoxins"/>
    <property type="match status" value="1"/>
</dbReference>
<sequence>MALAVVFLVMLLSTPAVFGTDYNIDWSLSGDYSSWATRPLVEGDSLVFTYGSSHSVDVVSKSDYDSCVSSNAIQSTSNSPTTITLKAGTTYIICGTPGHCSPTGGMKLQVTAKAASGGSGSTPATPTTTPAPAGGSPSTPASSGGSTPAPSGNGVAGSLSGAHLSFGLGMGALVALLG</sequence>
<keyword evidence="2" id="KW-0732">Signal</keyword>
<feature type="region of interest" description="Disordered" evidence="1">
    <location>
        <begin position="111"/>
        <end position="154"/>
    </location>
</feature>
<feature type="domain" description="Phytocyanin" evidence="3">
    <location>
        <begin position="20"/>
        <end position="114"/>
    </location>
</feature>
<reference evidence="4" key="1">
    <citation type="submission" date="2022-04" db="EMBL/GenBank/DDBJ databases">
        <title>Carnegiea gigantea Genome sequencing and assembly v2.</title>
        <authorList>
            <person name="Copetti D."/>
            <person name="Sanderson M.J."/>
            <person name="Burquez A."/>
            <person name="Wojciechowski M.F."/>
        </authorList>
    </citation>
    <scope>NUCLEOTIDE SEQUENCE</scope>
    <source>
        <strain evidence="4">SGP5-SGP5p</strain>
        <tissue evidence="4">Aerial part</tissue>
    </source>
</reference>
<dbReference type="InterPro" id="IPR008972">
    <property type="entry name" value="Cupredoxin"/>
</dbReference>
<feature type="signal peptide" evidence="2">
    <location>
        <begin position="1"/>
        <end position="19"/>
    </location>
</feature>
<dbReference type="GO" id="GO:0005886">
    <property type="term" value="C:plasma membrane"/>
    <property type="evidence" value="ECO:0007669"/>
    <property type="project" value="TreeGrafter"/>
</dbReference>
<feature type="chain" id="PRO_5040276431" description="Phytocyanin domain-containing protein" evidence="2">
    <location>
        <begin position="20"/>
        <end position="178"/>
    </location>
</feature>
<accession>A0A9Q1QM19</accession>
<dbReference type="Gene3D" id="2.60.40.420">
    <property type="entry name" value="Cupredoxins - blue copper proteins"/>
    <property type="match status" value="1"/>
</dbReference>
<proteinExistence type="predicted"/>
<dbReference type="Pfam" id="PF02298">
    <property type="entry name" value="Cu_bind_like"/>
    <property type="match status" value="1"/>
</dbReference>
<organism evidence="4 5">
    <name type="scientific">Carnegiea gigantea</name>
    <dbReference type="NCBI Taxonomy" id="171969"/>
    <lineage>
        <taxon>Eukaryota</taxon>
        <taxon>Viridiplantae</taxon>
        <taxon>Streptophyta</taxon>
        <taxon>Embryophyta</taxon>
        <taxon>Tracheophyta</taxon>
        <taxon>Spermatophyta</taxon>
        <taxon>Magnoliopsida</taxon>
        <taxon>eudicotyledons</taxon>
        <taxon>Gunneridae</taxon>
        <taxon>Pentapetalae</taxon>
        <taxon>Caryophyllales</taxon>
        <taxon>Cactineae</taxon>
        <taxon>Cactaceae</taxon>
        <taxon>Cactoideae</taxon>
        <taxon>Echinocereeae</taxon>
        <taxon>Carnegiea</taxon>
    </lineage>
</organism>
<dbReference type="InterPro" id="IPR039391">
    <property type="entry name" value="Phytocyanin-like"/>
</dbReference>
<dbReference type="InterPro" id="IPR003245">
    <property type="entry name" value="Phytocyanin_dom"/>
</dbReference>
<dbReference type="PANTHER" id="PTHR33021:SF499">
    <property type="entry name" value="OS12G0150500 PROTEIN"/>
    <property type="match status" value="1"/>
</dbReference>
<feature type="compositionally biased region" description="Low complexity" evidence="1">
    <location>
        <begin position="111"/>
        <end position="152"/>
    </location>
</feature>
<dbReference type="AlphaFoldDB" id="A0A9Q1QM19"/>
<dbReference type="EMBL" id="JAKOGI010000036">
    <property type="protein sequence ID" value="KAJ8447658.1"/>
    <property type="molecule type" value="Genomic_DNA"/>
</dbReference>
<dbReference type="PANTHER" id="PTHR33021">
    <property type="entry name" value="BLUE COPPER PROTEIN"/>
    <property type="match status" value="1"/>
</dbReference>
<gene>
    <name evidence="4" type="ORF">Cgig2_031712</name>
</gene>
<evidence type="ECO:0000256" key="1">
    <source>
        <dbReference type="SAM" id="MobiDB-lite"/>
    </source>
</evidence>
<protein>
    <recommendedName>
        <fullName evidence="3">Phytocyanin domain-containing protein</fullName>
    </recommendedName>
</protein>
<dbReference type="GO" id="GO:0009055">
    <property type="term" value="F:electron transfer activity"/>
    <property type="evidence" value="ECO:0007669"/>
    <property type="project" value="InterPro"/>
</dbReference>
<dbReference type="PROSITE" id="PS51485">
    <property type="entry name" value="PHYTOCYANIN"/>
    <property type="match status" value="1"/>
</dbReference>
<name>A0A9Q1QM19_9CARY</name>
<evidence type="ECO:0000313" key="5">
    <source>
        <dbReference type="Proteomes" id="UP001153076"/>
    </source>
</evidence>
<dbReference type="Proteomes" id="UP001153076">
    <property type="component" value="Unassembled WGS sequence"/>
</dbReference>
<dbReference type="CDD" id="cd04216">
    <property type="entry name" value="Phytocyanin"/>
    <property type="match status" value="1"/>
</dbReference>
<comment type="caution">
    <text evidence="4">The sequence shown here is derived from an EMBL/GenBank/DDBJ whole genome shotgun (WGS) entry which is preliminary data.</text>
</comment>
<dbReference type="OrthoDB" id="686200at2759"/>